<accession>A0A0N4VJU1</accession>
<feature type="domain" description="Carboxylesterase type B" evidence="5">
    <location>
        <begin position="15"/>
        <end position="104"/>
    </location>
</feature>
<feature type="domain" description="Carboxylesterase type B" evidence="5">
    <location>
        <begin position="235"/>
        <end position="306"/>
    </location>
</feature>
<dbReference type="PROSITE" id="PS00122">
    <property type="entry name" value="CARBOXYLESTERASE_B_1"/>
    <property type="match status" value="1"/>
</dbReference>
<dbReference type="Pfam" id="PF07859">
    <property type="entry name" value="Abhydrolase_3"/>
    <property type="match status" value="1"/>
</dbReference>
<keyword evidence="3 4" id="KW-0378">Hydrolase</keyword>
<dbReference type="GO" id="GO:0052689">
    <property type="term" value="F:carboxylic ester hydrolase activity"/>
    <property type="evidence" value="ECO:0007669"/>
    <property type="project" value="UniProtKB-KW"/>
</dbReference>
<keyword evidence="8" id="KW-1185">Reference proteome</keyword>
<dbReference type="InterPro" id="IPR019826">
    <property type="entry name" value="Carboxylesterase_B_AS"/>
</dbReference>
<dbReference type="SUPFAM" id="SSF53474">
    <property type="entry name" value="alpha/beta-Hydrolases"/>
    <property type="match status" value="1"/>
</dbReference>
<reference evidence="7 8" key="2">
    <citation type="submission" date="2018-10" db="EMBL/GenBank/DDBJ databases">
        <authorList>
            <consortium name="Pathogen Informatics"/>
        </authorList>
    </citation>
    <scope>NUCLEOTIDE SEQUENCE [LARGE SCALE GENOMIC DNA]</scope>
</reference>
<evidence type="ECO:0000313" key="8">
    <source>
        <dbReference type="Proteomes" id="UP000274131"/>
    </source>
</evidence>
<proteinExistence type="inferred from homology"/>
<sequence>MGSCYVTSRNVTGCKFLGIPYAEAPVNELRYRRAVPKKPWKETVNAVNFKASYANNYVMSEDCLHINVLTNEFCLKNKNCPVIFYIHGGDFLYDTPVMFNISFLVDLIEALNWVNTEVQNFGGNPNRITLMGHSAGGSAVNYVRIIKNNFFSTCPYQITVLPKQLSELRTKRQPINVLFGSTKYEYMRTIYLLKNDHGVLKVNLDLLHKKCLEVMKDFDVANFHGAVEACSREYSQRTFTEADEIIRQKFSQIIVNFAKTGDPSGPDYKWTCLNTAVNNYFSIDFDQNLNFIGMKRGYHKQAVTFWNNTVFGYAFDFVTSETSDGDASKDLDSNIKTGGILQIEHVIF</sequence>
<dbReference type="InterPro" id="IPR002018">
    <property type="entry name" value="CarbesteraseB"/>
</dbReference>
<dbReference type="InterPro" id="IPR029058">
    <property type="entry name" value="AB_hydrolase_fold"/>
</dbReference>
<dbReference type="Pfam" id="PF00135">
    <property type="entry name" value="COesterase"/>
    <property type="match status" value="2"/>
</dbReference>
<protein>
    <recommendedName>
        <fullName evidence="4">Carboxylic ester hydrolase</fullName>
        <ecNumber evidence="4">3.1.1.-</ecNumber>
    </recommendedName>
</protein>
<organism evidence="9">
    <name type="scientific">Enterobius vermicularis</name>
    <name type="common">Human pinworm</name>
    <dbReference type="NCBI Taxonomy" id="51028"/>
    <lineage>
        <taxon>Eukaryota</taxon>
        <taxon>Metazoa</taxon>
        <taxon>Ecdysozoa</taxon>
        <taxon>Nematoda</taxon>
        <taxon>Chromadorea</taxon>
        <taxon>Rhabditida</taxon>
        <taxon>Spirurina</taxon>
        <taxon>Oxyuridomorpha</taxon>
        <taxon>Oxyuroidea</taxon>
        <taxon>Oxyuridae</taxon>
        <taxon>Enterobius</taxon>
    </lineage>
</organism>
<evidence type="ECO:0000259" key="5">
    <source>
        <dbReference type="Pfam" id="PF00135"/>
    </source>
</evidence>
<dbReference type="PANTHER" id="PTHR45580:SF6">
    <property type="entry name" value="CARBOXYLESTERASE TYPE B DOMAIN-CONTAINING PROTEIN"/>
    <property type="match status" value="1"/>
</dbReference>
<evidence type="ECO:0000313" key="9">
    <source>
        <dbReference type="WBParaSite" id="EVEC_0001111201-mRNA-1"/>
    </source>
</evidence>
<dbReference type="STRING" id="51028.A0A0N4VJU1"/>
<dbReference type="EC" id="3.1.1.-" evidence="4"/>
<dbReference type="EMBL" id="UXUI01010847">
    <property type="protein sequence ID" value="VDD95686.1"/>
    <property type="molecule type" value="Genomic_DNA"/>
</dbReference>
<dbReference type="Proteomes" id="UP000274131">
    <property type="component" value="Unassembled WGS sequence"/>
</dbReference>
<reference evidence="9" key="1">
    <citation type="submission" date="2017-02" db="UniProtKB">
        <authorList>
            <consortium name="WormBaseParasite"/>
        </authorList>
    </citation>
    <scope>IDENTIFICATION</scope>
</reference>
<name>A0A0N4VJU1_ENTVE</name>
<evidence type="ECO:0000256" key="3">
    <source>
        <dbReference type="ARBA" id="ARBA00022801"/>
    </source>
</evidence>
<dbReference type="Gene3D" id="3.40.50.1820">
    <property type="entry name" value="alpha/beta hydrolase"/>
    <property type="match status" value="3"/>
</dbReference>
<evidence type="ECO:0000256" key="2">
    <source>
        <dbReference type="ARBA" id="ARBA00022487"/>
    </source>
</evidence>
<dbReference type="WBParaSite" id="EVEC_0001111201-mRNA-1">
    <property type="protein sequence ID" value="EVEC_0001111201-mRNA-1"/>
    <property type="gene ID" value="EVEC_0001111201"/>
</dbReference>
<dbReference type="AlphaFoldDB" id="A0A0N4VJU1"/>
<keyword evidence="2" id="KW-0719">Serine esterase</keyword>
<evidence type="ECO:0000259" key="6">
    <source>
        <dbReference type="Pfam" id="PF07859"/>
    </source>
</evidence>
<evidence type="ECO:0000256" key="1">
    <source>
        <dbReference type="ARBA" id="ARBA00005964"/>
    </source>
</evidence>
<evidence type="ECO:0000256" key="4">
    <source>
        <dbReference type="RuleBase" id="RU361235"/>
    </source>
</evidence>
<gene>
    <name evidence="7" type="ORF">EVEC_LOCUS10437</name>
</gene>
<dbReference type="OrthoDB" id="19653at2759"/>
<evidence type="ECO:0000313" key="7">
    <source>
        <dbReference type="EMBL" id="VDD95686.1"/>
    </source>
</evidence>
<comment type="similarity">
    <text evidence="1 4">Belongs to the type-B carboxylesterase/lipase family.</text>
</comment>
<dbReference type="InterPro" id="IPR013094">
    <property type="entry name" value="AB_hydrolase_3"/>
</dbReference>
<feature type="domain" description="Alpha/beta hydrolase fold-3" evidence="6">
    <location>
        <begin position="106"/>
        <end position="170"/>
    </location>
</feature>
<dbReference type="PANTHER" id="PTHR45580">
    <property type="entry name" value="PROTEIN CBG05369"/>
    <property type="match status" value="1"/>
</dbReference>